<keyword evidence="1" id="KW-1133">Transmembrane helix</keyword>
<proteinExistence type="predicted"/>
<keyword evidence="1" id="KW-0812">Transmembrane</keyword>
<evidence type="ECO:0000256" key="1">
    <source>
        <dbReference type="SAM" id="Phobius"/>
    </source>
</evidence>
<keyword evidence="1" id="KW-0472">Membrane</keyword>
<reference evidence="2 3" key="1">
    <citation type="submission" date="2015-06" db="EMBL/GenBank/DDBJ databases">
        <authorList>
            <person name="Xie B.-B."/>
            <person name="Rong J.-C."/>
            <person name="Qin Q.-L."/>
            <person name="Zhang Y.-Z."/>
        </authorList>
    </citation>
    <scope>NUCLEOTIDE SEQUENCE [LARGE SCALE GENOMIC DNA]</scope>
    <source>
        <strain evidence="2 3">JCM 20779</strain>
    </source>
</reference>
<gene>
    <name evidence="2" type="ORF">PPIS_a3448</name>
</gene>
<organism evidence="2 3">
    <name type="scientific">Pseudoalteromonas piscicida</name>
    <dbReference type="NCBI Taxonomy" id="43662"/>
    <lineage>
        <taxon>Bacteria</taxon>
        <taxon>Pseudomonadati</taxon>
        <taxon>Pseudomonadota</taxon>
        <taxon>Gammaproteobacteria</taxon>
        <taxon>Alteromonadales</taxon>
        <taxon>Pseudoalteromonadaceae</taxon>
        <taxon>Pseudoalteromonas</taxon>
    </lineage>
</organism>
<keyword evidence="3" id="KW-1185">Reference proteome</keyword>
<name>A0ABM6NHF0_PSEO7</name>
<protein>
    <submittedName>
        <fullName evidence="2">Uncharacterized protein</fullName>
    </submittedName>
</protein>
<feature type="transmembrane region" description="Helical" evidence="1">
    <location>
        <begin position="69"/>
        <end position="87"/>
    </location>
</feature>
<dbReference type="Proteomes" id="UP000016521">
    <property type="component" value="Chromosome I"/>
</dbReference>
<evidence type="ECO:0000313" key="2">
    <source>
        <dbReference type="EMBL" id="ATD08236.1"/>
    </source>
</evidence>
<evidence type="ECO:0000313" key="3">
    <source>
        <dbReference type="Proteomes" id="UP000016521"/>
    </source>
</evidence>
<accession>A0ABM6NHF0</accession>
<sequence>MLVVLLSGAFAAILNAPVFNIKRLVGAKVRDVLIEQCWSRASLVLVAVFIAVFLSLVVASMFGILSPLLGIYLLFAIVLVGCIVLALELHHVTKQI</sequence>
<feature type="transmembrane region" description="Helical" evidence="1">
    <location>
        <begin position="42"/>
        <end position="62"/>
    </location>
</feature>
<dbReference type="EMBL" id="CP011924">
    <property type="protein sequence ID" value="ATD08236.1"/>
    <property type="molecule type" value="Genomic_DNA"/>
</dbReference>